<accession>A0A5B7IHR9</accession>
<sequence>MTGHTWSQKPPAAPRDARGASCQLPSAGSDPVVAGLRCGKRHFSSPPLPPLSFHFPSFFLFLSCFPPLHSYFLPPLSLPTVSLPLLSRQLSFSSIPPLFLKSSSGF</sequence>
<evidence type="ECO:0000256" key="1">
    <source>
        <dbReference type="SAM" id="MobiDB-lite"/>
    </source>
</evidence>
<comment type="caution">
    <text evidence="2">The sequence shown here is derived from an EMBL/GenBank/DDBJ whole genome shotgun (WGS) entry which is preliminary data.</text>
</comment>
<proteinExistence type="predicted"/>
<protein>
    <submittedName>
        <fullName evidence="2">Uncharacterized protein</fullName>
    </submittedName>
</protein>
<reference evidence="2 3" key="1">
    <citation type="submission" date="2019-05" db="EMBL/GenBank/DDBJ databases">
        <title>Another draft genome of Portunus trituberculatus and its Hox gene families provides insights of decapod evolution.</title>
        <authorList>
            <person name="Jeong J.-H."/>
            <person name="Song I."/>
            <person name="Kim S."/>
            <person name="Choi T."/>
            <person name="Kim D."/>
            <person name="Ryu S."/>
            <person name="Kim W."/>
        </authorList>
    </citation>
    <scope>NUCLEOTIDE SEQUENCE [LARGE SCALE GENOMIC DNA]</scope>
    <source>
        <tissue evidence="2">Muscle</tissue>
    </source>
</reference>
<organism evidence="2 3">
    <name type="scientific">Portunus trituberculatus</name>
    <name type="common">Swimming crab</name>
    <name type="synonym">Neptunus trituberculatus</name>
    <dbReference type="NCBI Taxonomy" id="210409"/>
    <lineage>
        <taxon>Eukaryota</taxon>
        <taxon>Metazoa</taxon>
        <taxon>Ecdysozoa</taxon>
        <taxon>Arthropoda</taxon>
        <taxon>Crustacea</taxon>
        <taxon>Multicrustacea</taxon>
        <taxon>Malacostraca</taxon>
        <taxon>Eumalacostraca</taxon>
        <taxon>Eucarida</taxon>
        <taxon>Decapoda</taxon>
        <taxon>Pleocyemata</taxon>
        <taxon>Brachyura</taxon>
        <taxon>Eubrachyura</taxon>
        <taxon>Portunoidea</taxon>
        <taxon>Portunidae</taxon>
        <taxon>Portuninae</taxon>
        <taxon>Portunus</taxon>
    </lineage>
</organism>
<dbReference type="AlphaFoldDB" id="A0A5B7IHR9"/>
<evidence type="ECO:0000313" key="3">
    <source>
        <dbReference type="Proteomes" id="UP000324222"/>
    </source>
</evidence>
<dbReference type="EMBL" id="VSRR010064312">
    <property type="protein sequence ID" value="MPC84060.1"/>
    <property type="molecule type" value="Genomic_DNA"/>
</dbReference>
<name>A0A5B7IHR9_PORTR</name>
<gene>
    <name evidence="2" type="ORF">E2C01_078785</name>
</gene>
<feature type="region of interest" description="Disordered" evidence="1">
    <location>
        <begin position="1"/>
        <end position="26"/>
    </location>
</feature>
<keyword evidence="3" id="KW-1185">Reference proteome</keyword>
<dbReference type="Proteomes" id="UP000324222">
    <property type="component" value="Unassembled WGS sequence"/>
</dbReference>
<evidence type="ECO:0000313" key="2">
    <source>
        <dbReference type="EMBL" id="MPC84060.1"/>
    </source>
</evidence>